<name>A0A2S9XKM0_9BACT</name>
<evidence type="ECO:0000313" key="3">
    <source>
        <dbReference type="Proteomes" id="UP000237968"/>
    </source>
</evidence>
<proteinExistence type="predicted"/>
<sequence>MLVLGCHRVESGVEPEPLGYGAGPHLTPASGYEPDPVPRASPTPWTPPEREARPSLAAVSPAPTEPLGYARDVVRVCEHITALDETQDTAKCLGRYRIAQVFRPIGQWKTLAACIEAATELRAIAACEQATPPTFAMVDAYPHESSVCMHVFALTIVEQLGPDPMLATERILEFEPLLRQCVNSLVTEERDQRNPSDYMKLLECIEGAQTTEGADACS</sequence>
<feature type="compositionally biased region" description="Pro residues" evidence="1">
    <location>
        <begin position="35"/>
        <end position="47"/>
    </location>
</feature>
<evidence type="ECO:0000313" key="2">
    <source>
        <dbReference type="EMBL" id="PRP93403.1"/>
    </source>
</evidence>
<evidence type="ECO:0000256" key="1">
    <source>
        <dbReference type="SAM" id="MobiDB-lite"/>
    </source>
</evidence>
<accession>A0A2S9XKM0</accession>
<organism evidence="2 3">
    <name type="scientific">Enhygromyxa salina</name>
    <dbReference type="NCBI Taxonomy" id="215803"/>
    <lineage>
        <taxon>Bacteria</taxon>
        <taxon>Pseudomonadati</taxon>
        <taxon>Myxococcota</taxon>
        <taxon>Polyangia</taxon>
        <taxon>Nannocystales</taxon>
        <taxon>Nannocystaceae</taxon>
        <taxon>Enhygromyxa</taxon>
    </lineage>
</organism>
<feature type="region of interest" description="Disordered" evidence="1">
    <location>
        <begin position="14"/>
        <end position="63"/>
    </location>
</feature>
<dbReference type="EMBL" id="PVNK01000186">
    <property type="protein sequence ID" value="PRP93403.1"/>
    <property type="molecule type" value="Genomic_DNA"/>
</dbReference>
<comment type="caution">
    <text evidence="2">The sequence shown here is derived from an EMBL/GenBank/DDBJ whole genome shotgun (WGS) entry which is preliminary data.</text>
</comment>
<reference evidence="2 3" key="1">
    <citation type="submission" date="2018-03" db="EMBL/GenBank/DDBJ databases">
        <title>Draft Genome Sequences of the Obligatory Marine Myxobacteria Enhygromyxa salina SWB005.</title>
        <authorList>
            <person name="Poehlein A."/>
            <person name="Moghaddam J.A."/>
            <person name="Harms H."/>
            <person name="Alanjari M."/>
            <person name="Koenig G.M."/>
            <person name="Daniel R."/>
            <person name="Schaeberle T.F."/>
        </authorList>
    </citation>
    <scope>NUCLEOTIDE SEQUENCE [LARGE SCALE GENOMIC DNA]</scope>
    <source>
        <strain evidence="2 3">SWB005</strain>
    </source>
</reference>
<protein>
    <submittedName>
        <fullName evidence="2">Uncharacterized protein</fullName>
    </submittedName>
</protein>
<keyword evidence="3" id="KW-1185">Reference proteome</keyword>
<dbReference type="AlphaFoldDB" id="A0A2S9XKM0"/>
<dbReference type="Proteomes" id="UP000237968">
    <property type="component" value="Unassembled WGS sequence"/>
</dbReference>
<gene>
    <name evidence="2" type="ORF">ENSA5_43020</name>
</gene>